<keyword evidence="3" id="KW-0347">Helicase</keyword>
<dbReference type="GO" id="GO:0016787">
    <property type="term" value="F:hydrolase activity"/>
    <property type="evidence" value="ECO:0007669"/>
    <property type="project" value="UniProtKB-KW"/>
</dbReference>
<dbReference type="InterPro" id="IPR041679">
    <property type="entry name" value="DNA2/NAM7-like_C"/>
</dbReference>
<dbReference type="InterPro" id="IPR027417">
    <property type="entry name" value="P-loop_NTPase"/>
</dbReference>
<proteinExistence type="predicted"/>
<feature type="compositionally biased region" description="Polar residues" evidence="1">
    <location>
        <begin position="432"/>
        <end position="442"/>
    </location>
</feature>
<keyword evidence="3" id="KW-0547">Nucleotide-binding</keyword>
<sequence>MRKLELHLLARRSKCFLRGEVEYDAIHKGGDNSESEDNSNESSDDETSKLKLLQRIWNCLAQLYDKDITPDDKHELDEVLQRELYWRKWLIKSKDTVFGRVSAEALIGLNASLHQFLFKLEVLSKSDSGCTKHDIYNYENRYLPGLMFGTYSFINVVGGREEKEDDDRSWRNLVEVVVVMKILHNVYKAWNIFKDKLTIGVVSPYSAQGGEEDIIIVSMMRSNSHGSVGIISSPKRTNVALTRAGLWILGNERTLLNSEPVWTDLVHDARKRHSLFDADLDDSLKMTIIAVKKELEQLNDLDQCPKRVLAKPQQSEKTTNEGFTMVTNKKNLGKNHAAPNKNHVAGKQKQGQQGFKVHNKQTVRYQVVQNKNKGGSSARNTISVTKNGVEVNNVFEKLYDLTDLVEPSETETYTTKHDSGQSISGAGKEQTEYQGVNDSVYTVSDEEEM</sequence>
<feature type="region of interest" description="Disordered" evidence="1">
    <location>
        <begin position="410"/>
        <end position="449"/>
    </location>
</feature>
<evidence type="ECO:0000313" key="3">
    <source>
        <dbReference type="EMBL" id="GEZ90249.1"/>
    </source>
</evidence>
<feature type="non-terminal residue" evidence="3">
    <location>
        <position position="449"/>
    </location>
</feature>
<dbReference type="GO" id="GO:0005524">
    <property type="term" value="F:ATP binding"/>
    <property type="evidence" value="ECO:0007669"/>
    <property type="project" value="UniProtKB-KW"/>
</dbReference>
<accession>A0A699IW04</accession>
<feature type="domain" description="DNA2/NAM7 helicase-like C-terminal" evidence="2">
    <location>
        <begin position="207"/>
        <end position="252"/>
    </location>
</feature>
<keyword evidence="3" id="KW-0378">Hydrolase</keyword>
<organism evidence="3">
    <name type="scientific">Tanacetum cinerariifolium</name>
    <name type="common">Dalmatian daisy</name>
    <name type="synonym">Chrysanthemum cinerariifolium</name>
    <dbReference type="NCBI Taxonomy" id="118510"/>
    <lineage>
        <taxon>Eukaryota</taxon>
        <taxon>Viridiplantae</taxon>
        <taxon>Streptophyta</taxon>
        <taxon>Embryophyta</taxon>
        <taxon>Tracheophyta</taxon>
        <taxon>Spermatophyta</taxon>
        <taxon>Magnoliopsida</taxon>
        <taxon>eudicotyledons</taxon>
        <taxon>Gunneridae</taxon>
        <taxon>Pentapetalae</taxon>
        <taxon>asterids</taxon>
        <taxon>campanulids</taxon>
        <taxon>Asterales</taxon>
        <taxon>Asteraceae</taxon>
        <taxon>Asteroideae</taxon>
        <taxon>Anthemideae</taxon>
        <taxon>Anthemidinae</taxon>
        <taxon>Tanacetum</taxon>
    </lineage>
</organism>
<evidence type="ECO:0000259" key="2">
    <source>
        <dbReference type="Pfam" id="PF13087"/>
    </source>
</evidence>
<dbReference type="PANTHER" id="PTHR21529:SF4">
    <property type="entry name" value="TPR AND ANKYRIN REPEAT-CONTAINING PROTEIN 1"/>
    <property type="match status" value="1"/>
</dbReference>
<protein>
    <submittedName>
        <fullName evidence="3">UvrD-like helicase, ATP-binding domain, P-loop containing nucleoside triphosphate hydrolase</fullName>
    </submittedName>
</protein>
<dbReference type="Gene3D" id="3.40.50.300">
    <property type="entry name" value="P-loop containing nucleotide triphosphate hydrolases"/>
    <property type="match status" value="2"/>
</dbReference>
<dbReference type="GO" id="GO:0004386">
    <property type="term" value="F:helicase activity"/>
    <property type="evidence" value="ECO:0007669"/>
    <property type="project" value="UniProtKB-KW"/>
</dbReference>
<dbReference type="InterPro" id="IPR039904">
    <property type="entry name" value="TRANK1"/>
</dbReference>
<dbReference type="CDD" id="cd18808">
    <property type="entry name" value="SF1_C_Upf1"/>
    <property type="match status" value="1"/>
</dbReference>
<dbReference type="InterPro" id="IPR047187">
    <property type="entry name" value="SF1_C_Upf1"/>
</dbReference>
<dbReference type="Pfam" id="PF13087">
    <property type="entry name" value="AAA_12"/>
    <property type="match status" value="1"/>
</dbReference>
<evidence type="ECO:0000256" key="1">
    <source>
        <dbReference type="SAM" id="MobiDB-lite"/>
    </source>
</evidence>
<gene>
    <name evidence="3" type="ORF">Tci_562222</name>
</gene>
<comment type="caution">
    <text evidence="3">The sequence shown here is derived from an EMBL/GenBank/DDBJ whole genome shotgun (WGS) entry which is preliminary data.</text>
</comment>
<keyword evidence="3" id="KW-0067">ATP-binding</keyword>
<dbReference type="AlphaFoldDB" id="A0A699IW04"/>
<dbReference type="EMBL" id="BKCJ010339623">
    <property type="protein sequence ID" value="GEZ90249.1"/>
    <property type="molecule type" value="Genomic_DNA"/>
</dbReference>
<reference evidence="3" key="1">
    <citation type="journal article" date="2019" name="Sci. Rep.">
        <title>Draft genome of Tanacetum cinerariifolium, the natural source of mosquito coil.</title>
        <authorList>
            <person name="Yamashiro T."/>
            <person name="Shiraishi A."/>
            <person name="Satake H."/>
            <person name="Nakayama K."/>
        </authorList>
    </citation>
    <scope>NUCLEOTIDE SEQUENCE</scope>
</reference>
<name>A0A699IW04_TANCI</name>
<dbReference type="PANTHER" id="PTHR21529">
    <property type="entry name" value="MAMMARY TURMOR VIRUS RECEPTOR HOMOLOG 1, 2 MTVR1, 2"/>
    <property type="match status" value="1"/>
</dbReference>